<proteinExistence type="predicted"/>
<accession>A0A2H0KSU3</accession>
<comment type="caution">
    <text evidence="2">The sequence shown here is derived from an EMBL/GenBank/DDBJ whole genome shotgun (WGS) entry which is preliminary data.</text>
</comment>
<reference evidence="2 3" key="1">
    <citation type="submission" date="2017-09" db="EMBL/GenBank/DDBJ databases">
        <title>Depth-based differentiation of microbial function through sediment-hosted aquifers and enrichment of novel symbionts in the deep terrestrial subsurface.</title>
        <authorList>
            <person name="Probst A.J."/>
            <person name="Ladd B."/>
            <person name="Jarett J.K."/>
            <person name="Geller-Mcgrath D.E."/>
            <person name="Sieber C.M."/>
            <person name="Emerson J.B."/>
            <person name="Anantharaman K."/>
            <person name="Thomas B.C."/>
            <person name="Malmstrom R."/>
            <person name="Stieglmeier M."/>
            <person name="Klingl A."/>
            <person name="Woyke T."/>
            <person name="Ryan C.M."/>
            <person name="Banfield J.F."/>
        </authorList>
    </citation>
    <scope>NUCLEOTIDE SEQUENCE [LARGE SCALE GENOMIC DNA]</scope>
    <source>
        <strain evidence="2">CG11_big_fil_rev_8_21_14_0_20_40_15</strain>
    </source>
</reference>
<sequence length="109" mass="12268">MRREKFIQYNIFFNNHIASSRESKANGSNSYPTPSVPESIRDNSVDNKPVGNSRGNYRVVGNKVGNRLVAAPKKPVAQSKYGNVRDGDDRGHWLEWLTKKAPKKVLKLA</sequence>
<name>A0A2H0KSU3_9BACT</name>
<evidence type="ECO:0000313" key="3">
    <source>
        <dbReference type="Proteomes" id="UP000229317"/>
    </source>
</evidence>
<gene>
    <name evidence="2" type="ORF">COV84_02395</name>
</gene>
<dbReference type="AlphaFoldDB" id="A0A2H0KSU3"/>
<organism evidence="2 3">
    <name type="scientific">Candidatus Portnoybacteria bacterium CG11_big_fil_rev_8_21_14_0_20_40_15</name>
    <dbReference type="NCBI Taxonomy" id="1974817"/>
    <lineage>
        <taxon>Bacteria</taxon>
        <taxon>Candidatus Portnoyibacteriota</taxon>
    </lineage>
</organism>
<protein>
    <submittedName>
        <fullName evidence="2">Uncharacterized protein</fullName>
    </submittedName>
</protein>
<dbReference type="Proteomes" id="UP000229317">
    <property type="component" value="Unassembled WGS sequence"/>
</dbReference>
<evidence type="ECO:0000256" key="1">
    <source>
        <dbReference type="SAM" id="MobiDB-lite"/>
    </source>
</evidence>
<dbReference type="EMBL" id="PCVO01000036">
    <property type="protein sequence ID" value="PIQ75220.1"/>
    <property type="molecule type" value="Genomic_DNA"/>
</dbReference>
<feature type="region of interest" description="Disordered" evidence="1">
    <location>
        <begin position="21"/>
        <end position="58"/>
    </location>
</feature>
<evidence type="ECO:0000313" key="2">
    <source>
        <dbReference type="EMBL" id="PIQ75220.1"/>
    </source>
</evidence>